<dbReference type="EMBL" id="UINC01205252">
    <property type="protein sequence ID" value="SVE26342.1"/>
    <property type="molecule type" value="Genomic_DNA"/>
</dbReference>
<protein>
    <recommendedName>
        <fullName evidence="2">IMP dehydrogenase/GMP reductase domain-containing protein</fullName>
    </recommendedName>
</protein>
<evidence type="ECO:0000313" key="3">
    <source>
        <dbReference type="EMBL" id="SVE26342.1"/>
    </source>
</evidence>
<evidence type="ECO:0000259" key="2">
    <source>
        <dbReference type="Pfam" id="PF00478"/>
    </source>
</evidence>
<dbReference type="Pfam" id="PF00478">
    <property type="entry name" value="IMPDH"/>
    <property type="match status" value="1"/>
</dbReference>
<name>A0A383C2F2_9ZZZZ</name>
<dbReference type="InterPro" id="IPR005990">
    <property type="entry name" value="IMP_DH"/>
</dbReference>
<sequence>MEQSSIPKSLAFDDVLIKPARSSVLPNSVITNTKLTKNINLGIPLISSAMDTVTEYKLAIAIAQAGGMGILHKNMSIENQSQN</sequence>
<dbReference type="GO" id="GO:0006183">
    <property type="term" value="P:GTP biosynthetic process"/>
    <property type="evidence" value="ECO:0007669"/>
    <property type="project" value="TreeGrafter"/>
</dbReference>
<proteinExistence type="inferred from homology"/>
<dbReference type="PANTHER" id="PTHR11911">
    <property type="entry name" value="INOSINE-5-MONOPHOSPHATE DEHYDROGENASE RELATED"/>
    <property type="match status" value="1"/>
</dbReference>
<dbReference type="SUPFAM" id="SSF51412">
    <property type="entry name" value="Inosine monophosphate dehydrogenase (IMPDH)"/>
    <property type="match status" value="1"/>
</dbReference>
<reference evidence="3" key="1">
    <citation type="submission" date="2018-05" db="EMBL/GenBank/DDBJ databases">
        <authorList>
            <person name="Lanie J.A."/>
            <person name="Ng W.-L."/>
            <person name="Kazmierczak K.M."/>
            <person name="Andrzejewski T.M."/>
            <person name="Davidsen T.M."/>
            <person name="Wayne K.J."/>
            <person name="Tettelin H."/>
            <person name="Glass J.I."/>
            <person name="Rusch D."/>
            <person name="Podicherti R."/>
            <person name="Tsui H.-C.T."/>
            <person name="Winkler M.E."/>
        </authorList>
    </citation>
    <scope>NUCLEOTIDE SEQUENCE</scope>
</reference>
<evidence type="ECO:0000256" key="1">
    <source>
        <dbReference type="ARBA" id="ARBA00005502"/>
    </source>
</evidence>
<accession>A0A383C2F2</accession>
<dbReference type="GO" id="GO:0003938">
    <property type="term" value="F:IMP dehydrogenase activity"/>
    <property type="evidence" value="ECO:0007669"/>
    <property type="project" value="InterPro"/>
</dbReference>
<dbReference type="SMART" id="SM01240">
    <property type="entry name" value="IMPDH"/>
    <property type="match status" value="1"/>
</dbReference>
<dbReference type="InterPro" id="IPR013785">
    <property type="entry name" value="Aldolase_TIM"/>
</dbReference>
<dbReference type="PANTHER" id="PTHR11911:SF111">
    <property type="entry name" value="INOSINE-5'-MONOPHOSPHATE DEHYDROGENASE"/>
    <property type="match status" value="1"/>
</dbReference>
<dbReference type="AlphaFoldDB" id="A0A383C2F2"/>
<comment type="similarity">
    <text evidence="1">Belongs to the IMPDH/GMPR family.</text>
</comment>
<dbReference type="InterPro" id="IPR001093">
    <property type="entry name" value="IMP_DH_GMPRt"/>
</dbReference>
<feature type="domain" description="IMP dehydrogenase/GMP reductase" evidence="2">
    <location>
        <begin position="10"/>
        <end position="82"/>
    </location>
</feature>
<organism evidence="3">
    <name type="scientific">marine metagenome</name>
    <dbReference type="NCBI Taxonomy" id="408172"/>
    <lineage>
        <taxon>unclassified sequences</taxon>
        <taxon>metagenomes</taxon>
        <taxon>ecological metagenomes</taxon>
    </lineage>
</organism>
<feature type="non-terminal residue" evidence="3">
    <location>
        <position position="83"/>
    </location>
</feature>
<gene>
    <name evidence="3" type="ORF">METZ01_LOCUS479196</name>
</gene>
<dbReference type="Gene3D" id="3.20.20.70">
    <property type="entry name" value="Aldolase class I"/>
    <property type="match status" value="1"/>
</dbReference>